<evidence type="ECO:0000313" key="1">
    <source>
        <dbReference type="EMBL" id="CDI83160.1"/>
    </source>
</evidence>
<dbReference type="Proteomes" id="UP000018050">
    <property type="component" value="Unassembled WGS sequence"/>
</dbReference>
<dbReference type="VEuPathDB" id="ToxoDB:EAH_00068590"/>
<sequence>MDTSSVGTRVSVSGRQLVPTFGGEFFVCYMMHAALSNSRFRFHGYNGSIGDFDSTVTLGACTGGRRSRNERKEERWLRIERFMGRPARMALALAANGSASGIRSGRRCQPPSTRP</sequence>
<organism evidence="1 2">
    <name type="scientific">Eimeria acervulina</name>
    <name type="common">Coccidian parasite</name>
    <dbReference type="NCBI Taxonomy" id="5801"/>
    <lineage>
        <taxon>Eukaryota</taxon>
        <taxon>Sar</taxon>
        <taxon>Alveolata</taxon>
        <taxon>Apicomplexa</taxon>
        <taxon>Conoidasida</taxon>
        <taxon>Coccidia</taxon>
        <taxon>Eucoccidiorida</taxon>
        <taxon>Eimeriorina</taxon>
        <taxon>Eimeriidae</taxon>
        <taxon>Eimeria</taxon>
    </lineage>
</organism>
<dbReference type="AlphaFoldDB" id="U6GSJ9"/>
<gene>
    <name evidence="1" type="ORF">EAH_00068590</name>
</gene>
<dbReference type="EMBL" id="HG673316">
    <property type="protein sequence ID" value="CDI83160.1"/>
    <property type="molecule type" value="Genomic_DNA"/>
</dbReference>
<reference evidence="1" key="1">
    <citation type="submission" date="2013-10" db="EMBL/GenBank/DDBJ databases">
        <title>Genomic analysis of the causative agents of coccidiosis in chickens.</title>
        <authorList>
            <person name="Reid A.J."/>
            <person name="Blake D."/>
            <person name="Billington K."/>
            <person name="Browne H."/>
            <person name="Dunn M."/>
            <person name="Hung S."/>
            <person name="Kawahara F."/>
            <person name="Miranda-Saavedra D."/>
            <person name="Mourier T."/>
            <person name="Nagra H."/>
            <person name="Otto T.D."/>
            <person name="Rawlings N."/>
            <person name="Sanchez A."/>
            <person name="Sanders M."/>
            <person name="Subramaniam C."/>
            <person name="Tay Y."/>
            <person name="Dear P."/>
            <person name="Doerig C."/>
            <person name="Gruber A."/>
            <person name="Parkinson J."/>
            <person name="Shirley M."/>
            <person name="Wan K.L."/>
            <person name="Berriman M."/>
            <person name="Tomley F."/>
            <person name="Pain A."/>
        </authorList>
    </citation>
    <scope>NUCLEOTIDE SEQUENCE [LARGE SCALE GENOMIC DNA]</scope>
    <source>
        <strain evidence="1">Houghton</strain>
    </source>
</reference>
<accession>U6GSJ9</accession>
<reference evidence="1" key="2">
    <citation type="submission" date="2013-10" db="EMBL/GenBank/DDBJ databases">
        <authorList>
            <person name="Aslett M."/>
        </authorList>
    </citation>
    <scope>NUCLEOTIDE SEQUENCE [LARGE SCALE GENOMIC DNA]</scope>
    <source>
        <strain evidence="1">Houghton</strain>
    </source>
</reference>
<name>U6GSJ9_EIMAC</name>
<dbReference type="GeneID" id="25274926"/>
<keyword evidence="2" id="KW-1185">Reference proteome</keyword>
<protein>
    <submittedName>
        <fullName evidence="1">Uncharacterized protein</fullName>
    </submittedName>
</protein>
<evidence type="ECO:0000313" key="2">
    <source>
        <dbReference type="Proteomes" id="UP000018050"/>
    </source>
</evidence>
<feature type="non-terminal residue" evidence="1">
    <location>
        <position position="115"/>
    </location>
</feature>
<dbReference type="RefSeq" id="XP_013247679.1">
    <property type="nucleotide sequence ID" value="XM_013392225.1"/>
</dbReference>
<proteinExistence type="predicted"/>